<evidence type="ECO:0000313" key="4">
    <source>
        <dbReference type="Proteomes" id="UP000177506"/>
    </source>
</evidence>
<name>A0A1G1THU6_9BACT</name>
<protein>
    <submittedName>
        <fullName evidence="3">Uncharacterized protein</fullName>
    </submittedName>
</protein>
<feature type="compositionally biased region" description="Polar residues" evidence="1">
    <location>
        <begin position="20"/>
        <end position="34"/>
    </location>
</feature>
<evidence type="ECO:0000256" key="2">
    <source>
        <dbReference type="SAM" id="SignalP"/>
    </source>
</evidence>
<dbReference type="AlphaFoldDB" id="A0A1G1THU6"/>
<dbReference type="Proteomes" id="UP000177506">
    <property type="component" value="Unassembled WGS sequence"/>
</dbReference>
<keyword evidence="2" id="KW-0732">Signal</keyword>
<evidence type="ECO:0000313" key="3">
    <source>
        <dbReference type="EMBL" id="OGX90418.1"/>
    </source>
</evidence>
<sequence length="232" mass="24616">MLLLVLLVAYLMSGPRASEHLTSGSRTAADSTAVTPEVGPQAPQLERPPVAAPETVRVFPQTAPLAPAVDSTALAPAATPAATPSAAAPADSAAAPEATAEASEQAVREALASYYTDLRAAPFDAGAHFAPTVERFLLLRGTTPAAIADNLATNHFPEFQDYRASIAPGSLRVSAPAADGSRTANYTEVARSFRPTLQQHQQTRTQVRVRFTPDYKIEYLRQEKVIENTLIP</sequence>
<feature type="region of interest" description="Disordered" evidence="1">
    <location>
        <begin position="18"/>
        <end position="51"/>
    </location>
</feature>
<gene>
    <name evidence="3" type="ORF">BEN49_22855</name>
</gene>
<comment type="caution">
    <text evidence="3">The sequence shown here is derived from an EMBL/GenBank/DDBJ whole genome shotgun (WGS) entry which is preliminary data.</text>
</comment>
<proteinExistence type="predicted"/>
<organism evidence="3 4">
    <name type="scientific">Hymenobacter coccineus</name>
    <dbReference type="NCBI Taxonomy" id="1908235"/>
    <lineage>
        <taxon>Bacteria</taxon>
        <taxon>Pseudomonadati</taxon>
        <taxon>Bacteroidota</taxon>
        <taxon>Cytophagia</taxon>
        <taxon>Cytophagales</taxon>
        <taxon>Hymenobacteraceae</taxon>
        <taxon>Hymenobacter</taxon>
    </lineage>
</organism>
<keyword evidence="4" id="KW-1185">Reference proteome</keyword>
<evidence type="ECO:0000256" key="1">
    <source>
        <dbReference type="SAM" id="MobiDB-lite"/>
    </source>
</evidence>
<feature type="chain" id="PRO_5009579541" evidence="2">
    <location>
        <begin position="18"/>
        <end position="232"/>
    </location>
</feature>
<reference evidence="3 4" key="1">
    <citation type="submission" date="2016-08" db="EMBL/GenBank/DDBJ databases">
        <title>Hymenobacter coccineus sp. nov., Hymenobacter lapidarius sp. nov. and Hymenobacter glacialis sp. nov., isolated from Antarctic soil.</title>
        <authorList>
            <person name="Sedlacek I."/>
            <person name="Kralova S."/>
            <person name="Kyrova K."/>
            <person name="Maslanova I."/>
            <person name="Stankova E."/>
            <person name="Vrbovska V."/>
            <person name="Nemec M."/>
            <person name="Bartak M."/>
            <person name="Svec P."/>
            <person name="Busse H.-J."/>
            <person name="Pantucek R."/>
        </authorList>
    </citation>
    <scope>NUCLEOTIDE SEQUENCE [LARGE SCALE GENOMIC DNA]</scope>
    <source>
        <strain evidence="3 4">CCM 8649</strain>
    </source>
</reference>
<feature type="region of interest" description="Disordered" evidence="1">
    <location>
        <begin position="76"/>
        <end position="102"/>
    </location>
</feature>
<feature type="signal peptide" evidence="2">
    <location>
        <begin position="1"/>
        <end position="17"/>
    </location>
</feature>
<dbReference type="EMBL" id="MDZA01000150">
    <property type="protein sequence ID" value="OGX90418.1"/>
    <property type="molecule type" value="Genomic_DNA"/>
</dbReference>
<accession>A0A1G1THU6</accession>